<reference evidence="1 2" key="1">
    <citation type="journal article" date="2015" name="Nature">
        <title>rRNA introns, odd ribosomes, and small enigmatic genomes across a large radiation of phyla.</title>
        <authorList>
            <person name="Brown C.T."/>
            <person name="Hug L.A."/>
            <person name="Thomas B.C."/>
            <person name="Sharon I."/>
            <person name="Castelle C.J."/>
            <person name="Singh A."/>
            <person name="Wilkins M.J."/>
            <person name="Williams K.H."/>
            <person name="Banfield J.F."/>
        </authorList>
    </citation>
    <scope>NUCLEOTIDE SEQUENCE [LARGE SCALE GENOMIC DNA]</scope>
</reference>
<sequence>MQIRRMTVTYKPGANGYLFKCPIYAGKQKPMLRITNRFLLSSGFRVGDPVEVAYENNIITITKALVIN</sequence>
<protein>
    <recommendedName>
        <fullName evidence="3">Toxin SymE-like domain-containing protein</fullName>
    </recommendedName>
</protein>
<dbReference type="AlphaFoldDB" id="A0A0G0BGE6"/>
<comment type="caution">
    <text evidence="1">The sequence shown here is derived from an EMBL/GenBank/DDBJ whole genome shotgun (WGS) entry which is preliminary data.</text>
</comment>
<organism evidence="1 2">
    <name type="scientific">Candidatus Nomurabacteria bacterium GW2011_GWF1_31_48</name>
    <dbReference type="NCBI Taxonomy" id="1618767"/>
    <lineage>
        <taxon>Bacteria</taxon>
        <taxon>Candidatus Nomuraibacteriota</taxon>
    </lineage>
</organism>
<evidence type="ECO:0000313" key="1">
    <source>
        <dbReference type="EMBL" id="KKP30102.1"/>
    </source>
</evidence>
<evidence type="ECO:0008006" key="3">
    <source>
        <dbReference type="Google" id="ProtNLM"/>
    </source>
</evidence>
<proteinExistence type="predicted"/>
<accession>A0A0G0BGE6</accession>
<evidence type="ECO:0000313" key="2">
    <source>
        <dbReference type="Proteomes" id="UP000034934"/>
    </source>
</evidence>
<name>A0A0G0BGE6_9BACT</name>
<gene>
    <name evidence="1" type="ORF">UR19_C0004G0010</name>
</gene>
<dbReference type="Proteomes" id="UP000034934">
    <property type="component" value="Unassembled WGS sequence"/>
</dbReference>
<dbReference type="EMBL" id="LBOG01000004">
    <property type="protein sequence ID" value="KKP30102.1"/>
    <property type="molecule type" value="Genomic_DNA"/>
</dbReference>